<dbReference type="Proteomes" id="UP001523392">
    <property type="component" value="Unassembled WGS sequence"/>
</dbReference>
<gene>
    <name evidence="7" type="ORF">JYK14_25000</name>
</gene>
<evidence type="ECO:0000256" key="3">
    <source>
        <dbReference type="ARBA" id="ARBA00022989"/>
    </source>
</evidence>
<evidence type="ECO:0000256" key="2">
    <source>
        <dbReference type="ARBA" id="ARBA00022692"/>
    </source>
</evidence>
<dbReference type="Pfam" id="PF05154">
    <property type="entry name" value="TM2"/>
    <property type="match status" value="1"/>
</dbReference>
<organism evidence="7 8">
    <name type="scientific">Siccirubricoccus soli</name>
    <dbReference type="NCBI Taxonomy" id="2899147"/>
    <lineage>
        <taxon>Bacteria</taxon>
        <taxon>Pseudomonadati</taxon>
        <taxon>Pseudomonadota</taxon>
        <taxon>Alphaproteobacteria</taxon>
        <taxon>Acetobacterales</taxon>
        <taxon>Roseomonadaceae</taxon>
        <taxon>Siccirubricoccus</taxon>
    </lineage>
</organism>
<proteinExistence type="predicted"/>
<feature type="transmembrane region" description="Helical" evidence="5">
    <location>
        <begin position="55"/>
        <end position="77"/>
    </location>
</feature>
<dbReference type="PANTHER" id="PTHR21016:SF25">
    <property type="entry name" value="TM2 DOMAIN-CONTAINING PROTEIN DDB_G0277895-RELATED"/>
    <property type="match status" value="1"/>
</dbReference>
<dbReference type="InterPro" id="IPR007829">
    <property type="entry name" value="TM2"/>
</dbReference>
<keyword evidence="4 5" id="KW-0472">Membrane</keyword>
<evidence type="ECO:0000256" key="5">
    <source>
        <dbReference type="SAM" id="Phobius"/>
    </source>
</evidence>
<sequence length="98" mass="10648">MTPSVSAAPGDAALSARQMMHYDNNKKSVGIAFALWFFLSLFGGHRFYLGRTGTAIVMLLLTCTVFGIVISSIWALIDAFLIPGMVRAHNDRLIAMIG</sequence>
<evidence type="ECO:0000313" key="8">
    <source>
        <dbReference type="Proteomes" id="UP001523392"/>
    </source>
</evidence>
<comment type="caution">
    <text evidence="7">The sequence shown here is derived from an EMBL/GenBank/DDBJ whole genome shotgun (WGS) entry which is preliminary data.</text>
</comment>
<dbReference type="RefSeq" id="WP_252956012.1">
    <property type="nucleotide sequence ID" value="NZ_JAFIRR010000190.1"/>
</dbReference>
<name>A0ABT1DDS6_9PROT</name>
<keyword evidence="3 5" id="KW-1133">Transmembrane helix</keyword>
<evidence type="ECO:0000259" key="6">
    <source>
        <dbReference type="Pfam" id="PF05154"/>
    </source>
</evidence>
<dbReference type="PANTHER" id="PTHR21016">
    <property type="entry name" value="BETA-AMYLOID BINDING PROTEIN-RELATED"/>
    <property type="match status" value="1"/>
</dbReference>
<dbReference type="EMBL" id="JAFIRR010000190">
    <property type="protein sequence ID" value="MCO6419395.1"/>
    <property type="molecule type" value="Genomic_DNA"/>
</dbReference>
<dbReference type="InterPro" id="IPR050932">
    <property type="entry name" value="TM2D1-3-like"/>
</dbReference>
<comment type="subcellular location">
    <subcellularLocation>
        <location evidence="1">Membrane</location>
        <topology evidence="1">Multi-pass membrane protein</topology>
    </subcellularLocation>
</comment>
<keyword evidence="2 5" id="KW-0812">Transmembrane</keyword>
<accession>A0ABT1DDS6</accession>
<evidence type="ECO:0000256" key="4">
    <source>
        <dbReference type="ARBA" id="ARBA00023136"/>
    </source>
</evidence>
<evidence type="ECO:0000256" key="1">
    <source>
        <dbReference type="ARBA" id="ARBA00004141"/>
    </source>
</evidence>
<reference evidence="7 8" key="1">
    <citation type="submission" date="2021-12" db="EMBL/GenBank/DDBJ databases">
        <title>Siccirubricoccus leaddurans sp. nov., a high concentration Zn2+ tolerance bacterium.</title>
        <authorList>
            <person name="Cao Y."/>
        </authorList>
    </citation>
    <scope>NUCLEOTIDE SEQUENCE [LARGE SCALE GENOMIC DNA]</scope>
    <source>
        <strain evidence="7 8">KC 17139</strain>
    </source>
</reference>
<feature type="transmembrane region" description="Helical" evidence="5">
    <location>
        <begin position="29"/>
        <end position="49"/>
    </location>
</feature>
<protein>
    <submittedName>
        <fullName evidence="7">TM2 domain-containing protein</fullName>
    </submittedName>
</protein>
<keyword evidence="8" id="KW-1185">Reference proteome</keyword>
<evidence type="ECO:0000313" key="7">
    <source>
        <dbReference type="EMBL" id="MCO6419395.1"/>
    </source>
</evidence>
<feature type="domain" description="TM2" evidence="6">
    <location>
        <begin position="25"/>
        <end position="80"/>
    </location>
</feature>